<name>A0A4Y2E7K2_ARAVE</name>
<dbReference type="Proteomes" id="UP000499080">
    <property type="component" value="Unassembled WGS sequence"/>
</dbReference>
<dbReference type="EMBL" id="BGPR01000514">
    <property type="protein sequence ID" value="GBM24259.1"/>
    <property type="molecule type" value="Genomic_DNA"/>
</dbReference>
<gene>
    <name evidence="1" type="ORF">AVEN_22587_1</name>
</gene>
<reference evidence="1 2" key="1">
    <citation type="journal article" date="2019" name="Sci. Rep.">
        <title>Orb-weaving spider Araneus ventricosus genome elucidates the spidroin gene catalogue.</title>
        <authorList>
            <person name="Kono N."/>
            <person name="Nakamura H."/>
            <person name="Ohtoshi R."/>
            <person name="Moran D.A.P."/>
            <person name="Shinohara A."/>
            <person name="Yoshida Y."/>
            <person name="Fujiwara M."/>
            <person name="Mori M."/>
            <person name="Tomita M."/>
            <person name="Arakawa K."/>
        </authorList>
    </citation>
    <scope>NUCLEOTIDE SEQUENCE [LARGE SCALE GENOMIC DNA]</scope>
</reference>
<protein>
    <submittedName>
        <fullName evidence="1">Uncharacterized protein</fullName>
    </submittedName>
</protein>
<accession>A0A4Y2E7K2</accession>
<organism evidence="1 2">
    <name type="scientific">Araneus ventricosus</name>
    <name type="common">Orbweaver spider</name>
    <name type="synonym">Epeira ventricosa</name>
    <dbReference type="NCBI Taxonomy" id="182803"/>
    <lineage>
        <taxon>Eukaryota</taxon>
        <taxon>Metazoa</taxon>
        <taxon>Ecdysozoa</taxon>
        <taxon>Arthropoda</taxon>
        <taxon>Chelicerata</taxon>
        <taxon>Arachnida</taxon>
        <taxon>Araneae</taxon>
        <taxon>Araneomorphae</taxon>
        <taxon>Entelegynae</taxon>
        <taxon>Araneoidea</taxon>
        <taxon>Araneidae</taxon>
        <taxon>Araneus</taxon>
    </lineage>
</organism>
<evidence type="ECO:0000313" key="1">
    <source>
        <dbReference type="EMBL" id="GBM24259.1"/>
    </source>
</evidence>
<keyword evidence="2" id="KW-1185">Reference proteome</keyword>
<evidence type="ECO:0000313" key="2">
    <source>
        <dbReference type="Proteomes" id="UP000499080"/>
    </source>
</evidence>
<dbReference type="AlphaFoldDB" id="A0A4Y2E7K2"/>
<sequence>MRHSIPSCGVYRRWIALLYPIRRRVPPVAHCYSSIRRRVPPVACIAMSHQAAGPPGLALLFPSCGGNRRWLAPCSVPSGGARTTSGLHCLLPINAA</sequence>
<comment type="caution">
    <text evidence="1">The sequence shown here is derived from an EMBL/GenBank/DDBJ whole genome shotgun (WGS) entry which is preliminary data.</text>
</comment>
<proteinExistence type="predicted"/>